<dbReference type="Proteomes" id="UP001235966">
    <property type="component" value="Unassembled WGS sequence"/>
</dbReference>
<dbReference type="EMBL" id="JAUSQW010000001">
    <property type="protein sequence ID" value="MDP9800868.1"/>
    <property type="molecule type" value="Genomic_DNA"/>
</dbReference>
<accession>A0ABT9NBG8</accession>
<organism evidence="1 2">
    <name type="scientific">Arcanobacterium wilhelmae</name>
    <dbReference type="NCBI Taxonomy" id="1803177"/>
    <lineage>
        <taxon>Bacteria</taxon>
        <taxon>Bacillati</taxon>
        <taxon>Actinomycetota</taxon>
        <taxon>Actinomycetes</taxon>
        <taxon>Actinomycetales</taxon>
        <taxon>Actinomycetaceae</taxon>
        <taxon>Arcanobacterium</taxon>
    </lineage>
</organism>
<evidence type="ECO:0000313" key="1">
    <source>
        <dbReference type="EMBL" id="MDP9800868.1"/>
    </source>
</evidence>
<gene>
    <name evidence="1" type="ORF">J2S49_000944</name>
</gene>
<reference evidence="1 2" key="1">
    <citation type="submission" date="2023-07" db="EMBL/GenBank/DDBJ databases">
        <title>Sequencing the genomes of 1000 actinobacteria strains.</title>
        <authorList>
            <person name="Klenk H.-P."/>
        </authorList>
    </citation>
    <scope>NUCLEOTIDE SEQUENCE [LARGE SCALE GENOMIC DNA]</scope>
    <source>
        <strain evidence="1 2">DSM 102162</strain>
    </source>
</reference>
<dbReference type="InterPro" id="IPR019239">
    <property type="entry name" value="VapB_antitoxin"/>
</dbReference>
<evidence type="ECO:0000313" key="2">
    <source>
        <dbReference type="Proteomes" id="UP001235966"/>
    </source>
</evidence>
<dbReference type="RefSeq" id="WP_278058386.1">
    <property type="nucleotide sequence ID" value="NZ_CP121247.1"/>
</dbReference>
<proteinExistence type="predicted"/>
<dbReference type="Pfam" id="PF09957">
    <property type="entry name" value="VapB_antitoxin"/>
    <property type="match status" value="1"/>
</dbReference>
<protein>
    <submittedName>
        <fullName evidence="1">Arc/MetJ family transcription regulator</fullName>
    </submittedName>
</protein>
<keyword evidence="2" id="KW-1185">Reference proteome</keyword>
<comment type="caution">
    <text evidence="1">The sequence shown here is derived from an EMBL/GenBank/DDBJ whole genome shotgun (WGS) entry which is preliminary data.</text>
</comment>
<name>A0ABT9NBG8_9ACTO</name>
<sequence>MKTLIDIDEKVLQQVMEMTGAPTKKAAVNEVLANYVRQQNMLRYIDLLKTGILKDLDDPEVIREAQR</sequence>